<protein>
    <submittedName>
        <fullName evidence="1">Uncharacterized protein</fullName>
    </submittedName>
</protein>
<gene>
    <name evidence="1" type="ORF">HMPREF1348_01166</name>
</gene>
<dbReference type="Proteomes" id="UP000006403">
    <property type="component" value="Unassembled WGS sequence"/>
</dbReference>
<accession>J7CVR9</accession>
<sequence>MRKSANLHNYNKKDLVLMGNFSKLSPFYVVETGIIILRK</sequence>
<dbReference type="HOGENOM" id="CLU_3309335_0_0_9"/>
<evidence type="ECO:0000313" key="2">
    <source>
        <dbReference type="Proteomes" id="UP000006403"/>
    </source>
</evidence>
<organism evidence="1 2">
    <name type="scientific">Enterococcus faecium 505</name>
    <dbReference type="NCBI Taxonomy" id="1134806"/>
    <lineage>
        <taxon>Bacteria</taxon>
        <taxon>Bacillati</taxon>
        <taxon>Bacillota</taxon>
        <taxon>Bacilli</taxon>
        <taxon>Lactobacillales</taxon>
        <taxon>Enterococcaceae</taxon>
        <taxon>Enterococcus</taxon>
    </lineage>
</organism>
<comment type="caution">
    <text evidence="1">The sequence shown here is derived from an EMBL/GenBank/DDBJ whole genome shotgun (WGS) entry which is preliminary data.</text>
</comment>
<dbReference type="EMBL" id="AMBL01000034">
    <property type="protein sequence ID" value="EJY45975.1"/>
    <property type="molecule type" value="Genomic_DNA"/>
</dbReference>
<name>J7CVR9_ENTFC</name>
<dbReference type="AlphaFoldDB" id="J7CVR9"/>
<reference evidence="1 2" key="1">
    <citation type="submission" date="2012-04" db="EMBL/GenBank/DDBJ databases">
        <authorList>
            <person name="Weinstock G."/>
            <person name="Sodergren E."/>
            <person name="Lobos E.A."/>
            <person name="Fulton L."/>
            <person name="Fulton R."/>
            <person name="Courtney L."/>
            <person name="Fronick C."/>
            <person name="O'Laughlin M."/>
            <person name="Godfrey J."/>
            <person name="Wilson R.M."/>
            <person name="Miner T."/>
            <person name="Farmer C."/>
            <person name="Delehaunty K."/>
            <person name="Cordes M."/>
            <person name="Minx P."/>
            <person name="Tomlinson C."/>
            <person name="Chen J."/>
            <person name="Wollam A."/>
            <person name="Pepin K.H."/>
            <person name="Bhonagiri V."/>
            <person name="Zhang X."/>
            <person name="Suruliraj S."/>
            <person name="Warren W."/>
            <person name="Mitreva M."/>
            <person name="Mardis E.R."/>
            <person name="Wilson R.K."/>
        </authorList>
    </citation>
    <scope>NUCLEOTIDE SEQUENCE [LARGE SCALE GENOMIC DNA]</scope>
    <source>
        <strain evidence="1 2">505</strain>
    </source>
</reference>
<evidence type="ECO:0000313" key="1">
    <source>
        <dbReference type="EMBL" id="EJY45975.1"/>
    </source>
</evidence>
<proteinExistence type="predicted"/>